<keyword evidence="2" id="KW-1185">Reference proteome</keyword>
<proteinExistence type="predicted"/>
<evidence type="ECO:0008006" key="3">
    <source>
        <dbReference type="Google" id="ProtNLM"/>
    </source>
</evidence>
<accession>A0ABX1CKL7</accession>
<comment type="caution">
    <text evidence="1">The sequence shown here is derived from an EMBL/GenBank/DDBJ whole genome shotgun (WGS) entry which is preliminary data.</text>
</comment>
<sequence>MIVWLLALASPPLQVYNLREDRPLSNDAFYVQGRFCEGVDCTKAARFSGSRLIWDVPRSTAAWHKLPRLQTSWRVSLLCDRSGDRIIKCRERPYHQVSDQSSDIAQRIVGQARLDVERSSKARKGQHVSLTIVYDVAGCPPWRCIIEHLPPLPPPPSSESKVDRRS</sequence>
<organism evidence="1 2">
    <name type="scientific">Sphingomonas corticis</name>
    <dbReference type="NCBI Taxonomy" id="2722791"/>
    <lineage>
        <taxon>Bacteria</taxon>
        <taxon>Pseudomonadati</taxon>
        <taxon>Pseudomonadota</taxon>
        <taxon>Alphaproteobacteria</taxon>
        <taxon>Sphingomonadales</taxon>
        <taxon>Sphingomonadaceae</taxon>
        <taxon>Sphingomonas</taxon>
    </lineage>
</organism>
<gene>
    <name evidence="1" type="ORF">HBH26_02340</name>
</gene>
<protein>
    <recommendedName>
        <fullName evidence="3">DUF2147 domain-containing protein</fullName>
    </recommendedName>
</protein>
<dbReference type="EMBL" id="JAAVJH010000001">
    <property type="protein sequence ID" value="NJR77453.1"/>
    <property type="molecule type" value="Genomic_DNA"/>
</dbReference>
<evidence type="ECO:0000313" key="2">
    <source>
        <dbReference type="Proteomes" id="UP000732399"/>
    </source>
</evidence>
<reference evidence="1 2" key="1">
    <citation type="submission" date="2020-03" db="EMBL/GenBank/DDBJ databases">
        <authorList>
            <person name="Wang L."/>
            <person name="He N."/>
            <person name="Li Y."/>
            <person name="Fang Y."/>
            <person name="Zhang F."/>
        </authorList>
    </citation>
    <scope>NUCLEOTIDE SEQUENCE [LARGE SCALE GENOMIC DNA]</scope>
    <source>
        <strain evidence="1 2">36D10-4-7</strain>
    </source>
</reference>
<dbReference type="Proteomes" id="UP000732399">
    <property type="component" value="Unassembled WGS sequence"/>
</dbReference>
<evidence type="ECO:0000313" key="1">
    <source>
        <dbReference type="EMBL" id="NJR77453.1"/>
    </source>
</evidence>
<dbReference type="RefSeq" id="WP_168132953.1">
    <property type="nucleotide sequence ID" value="NZ_JAAVJH010000001.1"/>
</dbReference>
<name>A0ABX1CKL7_9SPHN</name>